<keyword evidence="2" id="KW-1185">Reference proteome</keyword>
<dbReference type="Proteomes" id="UP001500503">
    <property type="component" value="Unassembled WGS sequence"/>
</dbReference>
<reference evidence="2" key="1">
    <citation type="journal article" date="2019" name="Int. J. Syst. Evol. Microbiol.">
        <title>The Global Catalogue of Microorganisms (GCM) 10K type strain sequencing project: providing services to taxonomists for standard genome sequencing and annotation.</title>
        <authorList>
            <consortium name="The Broad Institute Genomics Platform"/>
            <consortium name="The Broad Institute Genome Sequencing Center for Infectious Disease"/>
            <person name="Wu L."/>
            <person name="Ma J."/>
        </authorList>
    </citation>
    <scope>NUCLEOTIDE SEQUENCE [LARGE SCALE GENOMIC DNA]</scope>
    <source>
        <strain evidence="2">JCM 17933</strain>
    </source>
</reference>
<dbReference type="EMBL" id="BAABHF010000009">
    <property type="protein sequence ID" value="GAA4485215.1"/>
    <property type="molecule type" value="Genomic_DNA"/>
</dbReference>
<comment type="caution">
    <text evidence="1">The sequence shown here is derived from an EMBL/GenBank/DDBJ whole genome shotgun (WGS) entry which is preliminary data.</text>
</comment>
<accession>A0ABP8PEL0</accession>
<organism evidence="1 2">
    <name type="scientific">Actinoallomurus oryzae</name>
    <dbReference type="NCBI Taxonomy" id="502180"/>
    <lineage>
        <taxon>Bacteria</taxon>
        <taxon>Bacillati</taxon>
        <taxon>Actinomycetota</taxon>
        <taxon>Actinomycetes</taxon>
        <taxon>Streptosporangiales</taxon>
        <taxon>Thermomonosporaceae</taxon>
        <taxon>Actinoallomurus</taxon>
    </lineage>
</organism>
<protein>
    <submittedName>
        <fullName evidence="1">Uncharacterized protein</fullName>
    </submittedName>
</protein>
<evidence type="ECO:0000313" key="1">
    <source>
        <dbReference type="EMBL" id="GAA4485215.1"/>
    </source>
</evidence>
<evidence type="ECO:0000313" key="2">
    <source>
        <dbReference type="Proteomes" id="UP001500503"/>
    </source>
</evidence>
<sequence>MDVQVGLGQERQVTHGTSIAHDADPLGGGPGGPAAYGWWHFGLGGFGEIRLLLPVNGLNNPILAGAPHRFIGWLDE</sequence>
<gene>
    <name evidence="1" type="ORF">GCM10023191_009510</name>
</gene>
<proteinExistence type="predicted"/>
<name>A0ABP8PEL0_9ACTN</name>